<dbReference type="InterPro" id="IPR028612">
    <property type="entry name" value="Topoisom_1_IA"/>
</dbReference>
<keyword evidence="11 12" id="KW-0413">Isomerase</keyword>
<dbReference type="InterPro" id="IPR005739">
    <property type="entry name" value="TopoI_arch"/>
</dbReference>
<dbReference type="AlphaFoldDB" id="L0KY98"/>
<feature type="site" description="Interaction with DNA" evidence="12">
    <location>
        <position position="169"/>
    </location>
</feature>
<dbReference type="GO" id="GO:0008270">
    <property type="term" value="F:zinc ion binding"/>
    <property type="evidence" value="ECO:0007669"/>
    <property type="project" value="UniProtKB-KW"/>
</dbReference>
<dbReference type="Pfam" id="PF14520">
    <property type="entry name" value="HHH_5"/>
    <property type="match status" value="1"/>
</dbReference>
<feature type="site" description="Interaction with DNA" evidence="12">
    <location>
        <position position="165"/>
    </location>
</feature>
<protein>
    <recommendedName>
        <fullName evidence="12">DNA topoisomerase 1</fullName>
        <ecNumber evidence="12">5.6.2.1</ecNumber>
    </recommendedName>
    <alternativeName>
        <fullName evidence="12">DNA topoisomerase I</fullName>
    </alternativeName>
</protein>
<feature type="site" description="Interaction with DNA" evidence="12">
    <location>
        <position position="315"/>
    </location>
</feature>
<gene>
    <name evidence="12" type="primary">topA</name>
    <name evidence="16" type="ordered locus">Metho_0808</name>
</gene>
<keyword evidence="4" id="KW-0479">Metal-binding</keyword>
<feature type="domain" description="Topo IA-type catalytic" evidence="15">
    <location>
        <begin position="155"/>
        <end position="566"/>
    </location>
</feature>
<evidence type="ECO:0000256" key="7">
    <source>
        <dbReference type="ARBA" id="ARBA00022833"/>
    </source>
</evidence>
<evidence type="ECO:0000256" key="12">
    <source>
        <dbReference type="HAMAP-Rule" id="MF_00952"/>
    </source>
</evidence>
<dbReference type="InterPro" id="IPR013498">
    <property type="entry name" value="Topo_IA_Znf"/>
</dbReference>
<keyword evidence="9 12" id="KW-0799">Topoisomerase</keyword>
<dbReference type="InterPro" id="IPR023405">
    <property type="entry name" value="Topo_IA_core_domain"/>
</dbReference>
<dbReference type="KEGG" id="mhz:Metho_0808"/>
<comment type="catalytic activity">
    <reaction evidence="1 12">
        <text>ATP-independent breakage of single-stranded DNA, followed by passage and rejoining.</text>
        <dbReference type="EC" id="5.6.2.1"/>
    </reaction>
</comment>
<dbReference type="Pfam" id="PF01396">
    <property type="entry name" value="Zn_ribbon_Top1"/>
    <property type="match status" value="1"/>
</dbReference>
<evidence type="ECO:0000259" key="15">
    <source>
        <dbReference type="PROSITE" id="PS52039"/>
    </source>
</evidence>
<dbReference type="GO" id="GO:0006310">
    <property type="term" value="P:DNA recombination"/>
    <property type="evidence" value="ECO:0007669"/>
    <property type="project" value="TreeGrafter"/>
</dbReference>
<comment type="function">
    <text evidence="12">Releases the supercoiling and torsional tension of DNA, which is introduced during the DNA replication and transcription, by transiently cleaving and rejoining one strand of the DNA duplex. Introduces a single-strand break via transesterification at a target site in duplex DNA. The scissile phosphodiester is attacked by the catalytic tyrosine of the enzyme, resulting in the formation of a DNA-(5'-phosphotyrosyl)-enzyme intermediate and the expulsion of a 3'-OH DNA strand. The free DNA strand then undergoes passage around the unbroken strand, thus removing DNA supercoils. Finally, in the religation step, the DNA 3'-OH attacks the covalent intermediate to expel the active-site tyrosine and restore the DNA phosphodiester backbone.</text>
</comment>
<dbReference type="InterPro" id="IPR034144">
    <property type="entry name" value="TOPRIM_TopoIII"/>
</dbReference>
<evidence type="ECO:0000313" key="17">
    <source>
        <dbReference type="Proteomes" id="UP000010866"/>
    </source>
</evidence>
<dbReference type="Gene3D" id="3.40.50.140">
    <property type="match status" value="1"/>
</dbReference>
<dbReference type="Proteomes" id="UP000010866">
    <property type="component" value="Chromosome"/>
</dbReference>
<dbReference type="SUPFAM" id="SSF56712">
    <property type="entry name" value="Prokaryotic type I DNA topoisomerase"/>
    <property type="match status" value="1"/>
</dbReference>
<evidence type="ECO:0000256" key="4">
    <source>
        <dbReference type="ARBA" id="ARBA00022723"/>
    </source>
</evidence>
<keyword evidence="10 12" id="KW-0238">DNA-binding</keyword>
<evidence type="ECO:0000313" key="16">
    <source>
        <dbReference type="EMBL" id="AGB49053.1"/>
    </source>
</evidence>
<dbReference type="InterPro" id="IPR003602">
    <property type="entry name" value="Topo_IA_DNA-bd_dom"/>
</dbReference>
<evidence type="ECO:0000256" key="9">
    <source>
        <dbReference type="ARBA" id="ARBA00023029"/>
    </source>
</evidence>
<dbReference type="Gene3D" id="2.70.20.10">
    <property type="entry name" value="Topoisomerase I, domain 3"/>
    <property type="match status" value="1"/>
</dbReference>
<dbReference type="PANTHER" id="PTHR11390:SF26">
    <property type="entry name" value="DNA TOPOISOMERASE 1"/>
    <property type="match status" value="1"/>
</dbReference>
<feature type="site" description="Interaction with DNA" evidence="12">
    <location>
        <position position="52"/>
    </location>
</feature>
<sequence>MHLIVAEKHIAAKRIANILSAGKLSQVRVNGVDTYQFEAEDGKKVFIGLSGHIVKLDFPRSYNNWQKVEAKELVDADVITVSTEARIVAALKKLGKEATRVTIATDYDREGELIGVEALQIIREINPNVQFDRVHYSAITPKEIIDAFENVSNIDFNLADAGHSRQVLDLVWGASLTRFISLAAGRLGKLFLSVGRVQSPTLALIVDKEKEREAFEIKPYWELYAHLKDRKDIEFTVQHVNRRFWEKHEVDKLVSNLGKNAIIKEVVTSTKKDKPPIPFNTTEFITAASSLGFTPASAMRIAEALYIQGFISYPRTDNTVYPATLDLREMIEIFAKGTFKEYAEKLLAKETLEPTRGKKETTDHPPIYPASLAKKSELNEQEWKIYEMVVRRFFATFAEPAIWETIKAKFDVSSEEFSATGARLVEAGWRWYYPYNAPEDRLLPAMKEGDELTVREIEVQDKETQPPGRYGQGRLIRTMEELGLGTKATRHEIISKLYSRAYVHGNPLQPTKTAYAVVEALEKYAPTISKPEMTSRLEADMDRIAEGQIPEEDVLQESREMLNSVFNDLEKNKDNITESLRAGLREDKVIGTCSKCGSVLMVMRSKKGSRFIGCKGYPECSFSLPLPRSGHVVVTDKLCEEHGLYHIRVITEGKRPWNLGCPHCNFNEWQRAQQEKEEGTQEQKAVDDKPSEEQGKRTKKITDIKGIGKVTAEKFDNIGISKLEDLVSRDAEELAKLTNISINKIREWQESVV</sequence>
<keyword evidence="6" id="KW-0863">Zinc-finger</keyword>
<dbReference type="STRING" id="867904.Metho_0808"/>
<dbReference type="Pfam" id="PF01131">
    <property type="entry name" value="Topoisom_bac"/>
    <property type="match status" value="1"/>
</dbReference>
<dbReference type="InterPro" id="IPR000380">
    <property type="entry name" value="Topo_IA"/>
</dbReference>
<dbReference type="RefSeq" id="WP_015324220.1">
    <property type="nucleotide sequence ID" value="NC_019977.1"/>
</dbReference>
<evidence type="ECO:0000259" key="14">
    <source>
        <dbReference type="PROSITE" id="PS50880"/>
    </source>
</evidence>
<dbReference type="NCBIfam" id="NF005555">
    <property type="entry name" value="PRK07220.1"/>
    <property type="match status" value="1"/>
</dbReference>
<dbReference type="GO" id="GO:0000166">
    <property type="term" value="F:nucleotide binding"/>
    <property type="evidence" value="ECO:0007669"/>
    <property type="project" value="InterPro"/>
</dbReference>
<comment type="cofactor">
    <cofactor evidence="2">
        <name>Mg(2+)</name>
        <dbReference type="ChEBI" id="CHEBI:18420"/>
    </cofactor>
</comment>
<dbReference type="PRINTS" id="PR00417">
    <property type="entry name" value="PRTPISMRASEI"/>
</dbReference>
<comment type="caution">
    <text evidence="12">Lacks conserved residue(s) required for the propagation of feature annotation.</text>
</comment>
<dbReference type="CDD" id="cd00186">
    <property type="entry name" value="TOP1Ac"/>
    <property type="match status" value="1"/>
</dbReference>
<dbReference type="GO" id="GO:0006281">
    <property type="term" value="P:DNA repair"/>
    <property type="evidence" value="ECO:0007669"/>
    <property type="project" value="TreeGrafter"/>
</dbReference>
<dbReference type="FunFam" id="1.10.290.10:FF:000003">
    <property type="entry name" value="DNA topoisomerase"/>
    <property type="match status" value="1"/>
</dbReference>
<dbReference type="InterPro" id="IPR006171">
    <property type="entry name" value="TOPRIM_dom"/>
</dbReference>
<dbReference type="Pfam" id="PF01751">
    <property type="entry name" value="Toprim"/>
    <property type="match status" value="1"/>
</dbReference>
<dbReference type="Gene3D" id="3.30.65.10">
    <property type="entry name" value="Bacterial Topoisomerase I, domain 1"/>
    <property type="match status" value="1"/>
</dbReference>
<proteinExistence type="inferred from homology"/>
<feature type="site" description="Interaction with DNA" evidence="12">
    <location>
        <position position="500"/>
    </location>
</feature>
<dbReference type="NCBIfam" id="TIGR01057">
    <property type="entry name" value="topA_arch"/>
    <property type="match status" value="1"/>
</dbReference>
<dbReference type="GO" id="GO:0003677">
    <property type="term" value="F:DNA binding"/>
    <property type="evidence" value="ECO:0007669"/>
    <property type="project" value="UniProtKB-KW"/>
</dbReference>
<evidence type="ECO:0000256" key="5">
    <source>
        <dbReference type="ARBA" id="ARBA00022737"/>
    </source>
</evidence>
<dbReference type="Gene3D" id="1.10.150.20">
    <property type="entry name" value="5' to 3' exonuclease, C-terminal subdomain"/>
    <property type="match status" value="1"/>
</dbReference>
<evidence type="ECO:0000256" key="1">
    <source>
        <dbReference type="ARBA" id="ARBA00000213"/>
    </source>
</evidence>
<evidence type="ECO:0000256" key="10">
    <source>
        <dbReference type="ARBA" id="ARBA00023125"/>
    </source>
</evidence>
<dbReference type="HAMAP" id="MF_00952">
    <property type="entry name" value="Topoisom_1_prok"/>
    <property type="match status" value="1"/>
</dbReference>
<keyword evidence="8" id="KW-0460">Magnesium</keyword>
<evidence type="ECO:0000256" key="6">
    <source>
        <dbReference type="ARBA" id="ARBA00022771"/>
    </source>
</evidence>
<dbReference type="CDD" id="cd03362">
    <property type="entry name" value="TOPRIM_TopoIA_TopoIII"/>
    <property type="match status" value="1"/>
</dbReference>
<dbReference type="InterPro" id="IPR010995">
    <property type="entry name" value="DNA_repair_Rad51/TF_NusA_a-hlx"/>
</dbReference>
<feature type="region of interest" description="Interaction with DNA" evidence="12">
    <location>
        <begin position="193"/>
        <end position="198"/>
    </location>
</feature>
<dbReference type="InterPro" id="IPR013824">
    <property type="entry name" value="Topo_IA_cen_sub1"/>
</dbReference>
<dbReference type="InterPro" id="IPR013826">
    <property type="entry name" value="Topo_IA_cen_sub3"/>
</dbReference>
<name>L0KY98_METHD</name>
<accession>L0KY98</accession>
<evidence type="ECO:0000256" key="8">
    <source>
        <dbReference type="ARBA" id="ARBA00022842"/>
    </source>
</evidence>
<feature type="region of interest" description="Disordered" evidence="13">
    <location>
        <begin position="672"/>
        <end position="700"/>
    </location>
</feature>
<evidence type="ECO:0000256" key="3">
    <source>
        <dbReference type="ARBA" id="ARBA00009446"/>
    </source>
</evidence>
<keyword evidence="17" id="KW-1185">Reference proteome</keyword>
<evidence type="ECO:0000256" key="2">
    <source>
        <dbReference type="ARBA" id="ARBA00001946"/>
    </source>
</evidence>
<dbReference type="SMART" id="SM00493">
    <property type="entry name" value="TOPRIM"/>
    <property type="match status" value="1"/>
</dbReference>
<evidence type="ECO:0000256" key="11">
    <source>
        <dbReference type="ARBA" id="ARBA00023235"/>
    </source>
</evidence>
<dbReference type="OrthoDB" id="30963at2157"/>
<feature type="domain" description="Toprim" evidence="14">
    <location>
        <begin position="1"/>
        <end position="137"/>
    </location>
</feature>
<keyword evidence="7" id="KW-0862">Zinc</keyword>
<dbReference type="HOGENOM" id="CLU_002929_1_4_2"/>
<evidence type="ECO:0000256" key="13">
    <source>
        <dbReference type="SAM" id="MobiDB-lite"/>
    </source>
</evidence>
<dbReference type="InterPro" id="IPR003601">
    <property type="entry name" value="Topo_IA_2"/>
</dbReference>
<dbReference type="PROSITE" id="PS50880">
    <property type="entry name" value="TOPRIM"/>
    <property type="match status" value="1"/>
</dbReference>
<dbReference type="InterPro" id="IPR013825">
    <property type="entry name" value="Topo_IA_cen_sub2"/>
</dbReference>
<dbReference type="PROSITE" id="PS52039">
    <property type="entry name" value="TOPO_IA_2"/>
    <property type="match status" value="1"/>
</dbReference>
<dbReference type="Gene3D" id="1.10.290.10">
    <property type="entry name" value="Topoisomerase I, domain 4"/>
    <property type="match status" value="1"/>
</dbReference>
<dbReference type="GeneID" id="14408101"/>
<organism evidence="16 17">
    <name type="scientific">Methanomethylovorans hollandica (strain DSM 15978 / NBRC 107637 / DMS1)</name>
    <dbReference type="NCBI Taxonomy" id="867904"/>
    <lineage>
        <taxon>Archaea</taxon>
        <taxon>Methanobacteriati</taxon>
        <taxon>Methanobacteriota</taxon>
        <taxon>Stenosarchaea group</taxon>
        <taxon>Methanomicrobia</taxon>
        <taxon>Methanosarcinales</taxon>
        <taxon>Methanosarcinaceae</taxon>
        <taxon>Methanomethylovorans</taxon>
    </lineage>
</organism>
<dbReference type="Gene3D" id="1.10.460.10">
    <property type="entry name" value="Topoisomerase I, domain 2"/>
    <property type="match status" value="1"/>
</dbReference>
<feature type="compositionally biased region" description="Basic and acidic residues" evidence="13">
    <location>
        <begin position="673"/>
        <end position="700"/>
    </location>
</feature>
<dbReference type="PANTHER" id="PTHR11390">
    <property type="entry name" value="PROKARYOTIC DNA TOPOISOMERASE"/>
    <property type="match status" value="1"/>
</dbReference>
<comment type="subunit">
    <text evidence="12">Monomer.</text>
</comment>
<dbReference type="GO" id="GO:0005694">
    <property type="term" value="C:chromosome"/>
    <property type="evidence" value="ECO:0007669"/>
    <property type="project" value="InterPro"/>
</dbReference>
<reference evidence="17" key="1">
    <citation type="submission" date="2012-02" db="EMBL/GenBank/DDBJ databases">
        <title>Complete sequence of chromosome of Methanomethylovorans hollandica DSM 15978.</title>
        <authorList>
            <person name="Lucas S."/>
            <person name="Copeland A."/>
            <person name="Lapidus A."/>
            <person name="Glavina del Rio T."/>
            <person name="Dalin E."/>
            <person name="Tice H."/>
            <person name="Bruce D."/>
            <person name="Goodwin L."/>
            <person name="Pitluck S."/>
            <person name="Peters L."/>
            <person name="Mikhailova N."/>
            <person name="Held B."/>
            <person name="Kyrpides N."/>
            <person name="Mavromatis K."/>
            <person name="Ivanova N."/>
            <person name="Brettin T."/>
            <person name="Detter J.C."/>
            <person name="Han C."/>
            <person name="Larimer F."/>
            <person name="Land M."/>
            <person name="Hauser L."/>
            <person name="Markowitz V."/>
            <person name="Cheng J.-F."/>
            <person name="Hugenholtz P."/>
            <person name="Woyke T."/>
            <person name="Wu D."/>
            <person name="Spring S."/>
            <person name="Schroeder M."/>
            <person name="Brambilla E."/>
            <person name="Klenk H.-P."/>
            <person name="Eisen J.A."/>
        </authorList>
    </citation>
    <scope>NUCLEOTIDE SEQUENCE [LARGE SCALE GENOMIC DNA]</scope>
    <source>
        <strain evidence="17">DSM 15978 / NBRC 107637 / DMS1</strain>
    </source>
</reference>
<dbReference type="EMBL" id="CP003362">
    <property type="protein sequence ID" value="AGB49053.1"/>
    <property type="molecule type" value="Genomic_DNA"/>
</dbReference>
<dbReference type="GO" id="GO:0006265">
    <property type="term" value="P:DNA topological change"/>
    <property type="evidence" value="ECO:0007669"/>
    <property type="project" value="UniProtKB-UniRule"/>
</dbReference>
<dbReference type="SUPFAM" id="SSF47794">
    <property type="entry name" value="Rad51 N-terminal domain-like"/>
    <property type="match status" value="1"/>
</dbReference>
<dbReference type="InterPro" id="IPR013497">
    <property type="entry name" value="Topo_IA_cen"/>
</dbReference>
<feature type="active site" description="O-(5'-phospho-DNA)-tyrosine intermediate" evidence="12">
    <location>
        <position position="313"/>
    </location>
</feature>
<comment type="similarity">
    <text evidence="3 12">Belongs to the type IA topoisomerase family.</text>
</comment>
<dbReference type="GO" id="GO:0003917">
    <property type="term" value="F:DNA topoisomerase type I (single strand cut, ATP-independent) activity"/>
    <property type="evidence" value="ECO:0007669"/>
    <property type="project" value="UniProtKB-UniRule"/>
</dbReference>
<keyword evidence="5" id="KW-0677">Repeat</keyword>
<dbReference type="SMART" id="SM00437">
    <property type="entry name" value="TOP1Ac"/>
    <property type="match status" value="1"/>
</dbReference>
<dbReference type="EC" id="5.6.2.1" evidence="12"/>
<dbReference type="SMART" id="SM00436">
    <property type="entry name" value="TOP1Bc"/>
    <property type="match status" value="1"/>
</dbReference>